<comment type="caution">
    <text evidence="1">The sequence shown here is derived from an EMBL/GenBank/DDBJ whole genome shotgun (WGS) entry which is preliminary data.</text>
</comment>
<evidence type="ECO:0000313" key="1">
    <source>
        <dbReference type="EMBL" id="MCI09946.1"/>
    </source>
</evidence>
<name>A0A392PF58_9FABA</name>
<dbReference type="AlphaFoldDB" id="A0A392PF58"/>
<proteinExistence type="predicted"/>
<organism evidence="1 2">
    <name type="scientific">Trifolium medium</name>
    <dbReference type="NCBI Taxonomy" id="97028"/>
    <lineage>
        <taxon>Eukaryota</taxon>
        <taxon>Viridiplantae</taxon>
        <taxon>Streptophyta</taxon>
        <taxon>Embryophyta</taxon>
        <taxon>Tracheophyta</taxon>
        <taxon>Spermatophyta</taxon>
        <taxon>Magnoliopsida</taxon>
        <taxon>eudicotyledons</taxon>
        <taxon>Gunneridae</taxon>
        <taxon>Pentapetalae</taxon>
        <taxon>rosids</taxon>
        <taxon>fabids</taxon>
        <taxon>Fabales</taxon>
        <taxon>Fabaceae</taxon>
        <taxon>Papilionoideae</taxon>
        <taxon>50 kb inversion clade</taxon>
        <taxon>NPAAA clade</taxon>
        <taxon>Hologalegina</taxon>
        <taxon>IRL clade</taxon>
        <taxon>Trifolieae</taxon>
        <taxon>Trifolium</taxon>
    </lineage>
</organism>
<dbReference type="Proteomes" id="UP000265520">
    <property type="component" value="Unassembled WGS sequence"/>
</dbReference>
<feature type="non-terminal residue" evidence="1">
    <location>
        <position position="59"/>
    </location>
</feature>
<reference evidence="1 2" key="1">
    <citation type="journal article" date="2018" name="Front. Plant Sci.">
        <title>Red Clover (Trifolium pratense) and Zigzag Clover (T. medium) - A Picture of Genomic Similarities and Differences.</title>
        <authorList>
            <person name="Dluhosova J."/>
            <person name="Istvanek J."/>
            <person name="Nedelnik J."/>
            <person name="Repkova J."/>
        </authorList>
    </citation>
    <scope>NUCLEOTIDE SEQUENCE [LARGE SCALE GENOMIC DNA]</scope>
    <source>
        <strain evidence="2">cv. 10/8</strain>
        <tissue evidence="1">Leaf</tissue>
    </source>
</reference>
<protein>
    <submittedName>
        <fullName evidence="1">Uncharacterized protein</fullName>
    </submittedName>
</protein>
<dbReference type="EMBL" id="LXQA010074446">
    <property type="protein sequence ID" value="MCI09946.1"/>
    <property type="molecule type" value="Genomic_DNA"/>
</dbReference>
<accession>A0A392PF58</accession>
<sequence>MEGGEIMGELVEFVMGGVSVELGITMFVSMTGSQGELLSLFEDGGGEWLSGLMCVAVLS</sequence>
<keyword evidence="2" id="KW-1185">Reference proteome</keyword>
<evidence type="ECO:0000313" key="2">
    <source>
        <dbReference type="Proteomes" id="UP000265520"/>
    </source>
</evidence>